<dbReference type="Pfam" id="PF00643">
    <property type="entry name" value="zf-B_box"/>
    <property type="match status" value="1"/>
</dbReference>
<dbReference type="PROSITE" id="PS50089">
    <property type="entry name" value="ZF_RING_2"/>
    <property type="match status" value="1"/>
</dbReference>
<dbReference type="InterPro" id="IPR017907">
    <property type="entry name" value="Znf_RING_CS"/>
</dbReference>
<dbReference type="SMART" id="SM00504">
    <property type="entry name" value="Ubox"/>
    <property type="match status" value="1"/>
</dbReference>
<evidence type="ECO:0000313" key="7">
    <source>
        <dbReference type="Ensembl" id="ENSSDUP00000018056.1"/>
    </source>
</evidence>
<evidence type="ECO:0000256" key="3">
    <source>
        <dbReference type="ARBA" id="ARBA00022833"/>
    </source>
</evidence>
<dbReference type="InterPro" id="IPR000315">
    <property type="entry name" value="Znf_B-box"/>
</dbReference>
<dbReference type="Gene3D" id="3.30.160.60">
    <property type="entry name" value="Classic Zinc Finger"/>
    <property type="match status" value="1"/>
</dbReference>
<dbReference type="InterPro" id="IPR051051">
    <property type="entry name" value="E3_ubiq-ligase_TRIM/RNF"/>
</dbReference>
<dbReference type="SUPFAM" id="SSF57845">
    <property type="entry name" value="B-box zinc-binding domain"/>
    <property type="match status" value="1"/>
</dbReference>
<dbReference type="GO" id="GO:0016567">
    <property type="term" value="P:protein ubiquitination"/>
    <property type="evidence" value="ECO:0007669"/>
    <property type="project" value="InterPro"/>
</dbReference>
<dbReference type="InterPro" id="IPR013083">
    <property type="entry name" value="Znf_RING/FYVE/PHD"/>
</dbReference>
<protein>
    <submittedName>
        <fullName evidence="7">Uncharacterized protein</fullName>
    </submittedName>
</protein>
<dbReference type="CDD" id="cd19769">
    <property type="entry name" value="Bbox2_TRIM16-like"/>
    <property type="match status" value="1"/>
</dbReference>
<keyword evidence="8" id="KW-1185">Reference proteome</keyword>
<feature type="domain" description="RING-type" evidence="5">
    <location>
        <begin position="15"/>
        <end position="55"/>
    </location>
</feature>
<keyword evidence="3" id="KW-0862">Zinc</keyword>
<accession>A0A3B4UH93</accession>
<feature type="domain" description="B box-type" evidence="6">
    <location>
        <begin position="147"/>
        <end position="187"/>
    </location>
</feature>
<keyword evidence="1" id="KW-0479">Metal-binding</keyword>
<evidence type="ECO:0000259" key="6">
    <source>
        <dbReference type="PROSITE" id="PS50119"/>
    </source>
</evidence>
<dbReference type="GO" id="GO:0008270">
    <property type="term" value="F:zinc ion binding"/>
    <property type="evidence" value="ECO:0007669"/>
    <property type="project" value="UniProtKB-KW"/>
</dbReference>
<dbReference type="Ensembl" id="ENSSDUT00000018384.1">
    <property type="protein sequence ID" value="ENSSDUP00000018056.1"/>
    <property type="gene ID" value="ENSSDUG00000013189.1"/>
</dbReference>
<proteinExistence type="predicted"/>
<dbReference type="GeneTree" id="ENSGT01040000240400"/>
<evidence type="ECO:0000256" key="4">
    <source>
        <dbReference type="PROSITE-ProRule" id="PRU00024"/>
    </source>
</evidence>
<evidence type="ECO:0000313" key="8">
    <source>
        <dbReference type="Proteomes" id="UP000261420"/>
    </source>
</evidence>
<dbReference type="GO" id="GO:0004842">
    <property type="term" value="F:ubiquitin-protein transferase activity"/>
    <property type="evidence" value="ECO:0007669"/>
    <property type="project" value="InterPro"/>
</dbReference>
<dbReference type="InterPro" id="IPR001841">
    <property type="entry name" value="Znf_RING"/>
</dbReference>
<dbReference type="PANTHER" id="PTHR25465:SF32">
    <property type="entry name" value="BLOODTHIRSTY-RELATED GENE FAMILY, MEMBER 16 ISOFORM X1-RELATED"/>
    <property type="match status" value="1"/>
</dbReference>
<dbReference type="Gene3D" id="3.30.40.10">
    <property type="entry name" value="Zinc/RING finger domain, C3HC4 (zinc finger)"/>
    <property type="match status" value="1"/>
</dbReference>
<dbReference type="Proteomes" id="UP000261420">
    <property type="component" value="Unplaced"/>
</dbReference>
<dbReference type="InterPro" id="IPR027370">
    <property type="entry name" value="Znf-RING_euk"/>
</dbReference>
<dbReference type="OMA" id="ETCITTH"/>
<evidence type="ECO:0000256" key="2">
    <source>
        <dbReference type="ARBA" id="ARBA00022771"/>
    </source>
</evidence>
<sequence length="222" mass="25570">MAAASCVLTEDQFLCPICLDVFTDPVTTTCGHNFCKSCITQHWENNGHYKCPMCKKKFHKRPELQVNTFISEMTAQFRLSAKKKDRSSSEQQCDKTQVPCDICAGTKLKALKSCLVCLASYCERHLEPHLTASALRKHQLVNPVKNLEGRMCKKHNKPLELFCKNDQMCICMLCTVLEHKMHTVIRLNEESEGKKAELGKTKAEIQKMIQKRQIIWFKCEKW</sequence>
<dbReference type="PROSITE" id="PS50119">
    <property type="entry name" value="ZF_BBOX"/>
    <property type="match status" value="1"/>
</dbReference>
<dbReference type="SUPFAM" id="SSF57850">
    <property type="entry name" value="RING/U-box"/>
    <property type="match status" value="1"/>
</dbReference>
<dbReference type="SMART" id="SM00336">
    <property type="entry name" value="BBOX"/>
    <property type="match status" value="1"/>
</dbReference>
<name>A0A3B4UH93_SERDU</name>
<dbReference type="InterPro" id="IPR003613">
    <property type="entry name" value="Ubox_domain"/>
</dbReference>
<dbReference type="Gene3D" id="4.10.830.40">
    <property type="match status" value="1"/>
</dbReference>
<keyword evidence="2 4" id="KW-0863">Zinc-finger</keyword>
<dbReference type="AlphaFoldDB" id="A0A3B4UH93"/>
<evidence type="ECO:0000259" key="5">
    <source>
        <dbReference type="PROSITE" id="PS50089"/>
    </source>
</evidence>
<dbReference type="Pfam" id="PF13445">
    <property type="entry name" value="zf-RING_UBOX"/>
    <property type="match status" value="1"/>
</dbReference>
<dbReference type="PANTHER" id="PTHR25465">
    <property type="entry name" value="B-BOX DOMAIN CONTAINING"/>
    <property type="match status" value="1"/>
</dbReference>
<reference evidence="7" key="1">
    <citation type="submission" date="2025-08" db="UniProtKB">
        <authorList>
            <consortium name="Ensembl"/>
        </authorList>
    </citation>
    <scope>IDENTIFICATION</scope>
</reference>
<dbReference type="PROSITE" id="PS00518">
    <property type="entry name" value="ZF_RING_1"/>
    <property type="match status" value="1"/>
</dbReference>
<organism evidence="7 8">
    <name type="scientific">Seriola dumerili</name>
    <name type="common">Greater amberjack</name>
    <name type="synonym">Caranx dumerili</name>
    <dbReference type="NCBI Taxonomy" id="41447"/>
    <lineage>
        <taxon>Eukaryota</taxon>
        <taxon>Metazoa</taxon>
        <taxon>Chordata</taxon>
        <taxon>Craniata</taxon>
        <taxon>Vertebrata</taxon>
        <taxon>Euteleostomi</taxon>
        <taxon>Actinopterygii</taxon>
        <taxon>Neopterygii</taxon>
        <taxon>Teleostei</taxon>
        <taxon>Neoteleostei</taxon>
        <taxon>Acanthomorphata</taxon>
        <taxon>Carangaria</taxon>
        <taxon>Carangiformes</taxon>
        <taxon>Carangidae</taxon>
        <taxon>Seriola</taxon>
    </lineage>
</organism>
<evidence type="ECO:0000256" key="1">
    <source>
        <dbReference type="ARBA" id="ARBA00022723"/>
    </source>
</evidence>
<reference evidence="7" key="2">
    <citation type="submission" date="2025-09" db="UniProtKB">
        <authorList>
            <consortium name="Ensembl"/>
        </authorList>
    </citation>
    <scope>IDENTIFICATION</scope>
</reference>
<dbReference type="SMART" id="SM00184">
    <property type="entry name" value="RING"/>
    <property type="match status" value="1"/>
</dbReference>